<organism evidence="2 3">
    <name type="scientific">Anoxybacteroides amylolyticum</name>
    <dbReference type="NCBI Taxonomy" id="294699"/>
    <lineage>
        <taxon>Bacteria</taxon>
        <taxon>Bacillati</taxon>
        <taxon>Bacillota</taxon>
        <taxon>Bacilli</taxon>
        <taxon>Bacillales</taxon>
        <taxon>Anoxybacillaceae</taxon>
        <taxon>Anoxybacteroides</taxon>
    </lineage>
</organism>
<feature type="region of interest" description="Disordered" evidence="1">
    <location>
        <begin position="1"/>
        <end position="34"/>
    </location>
</feature>
<feature type="compositionally biased region" description="Polar residues" evidence="1">
    <location>
        <begin position="22"/>
        <end position="34"/>
    </location>
</feature>
<reference evidence="2 3" key="1">
    <citation type="journal article" date="2006" name="Syst. Appl. Microbiol.">
        <title>Anoxybacillus amylolyticus sp. nov., a thermophilic amylase producing bacterium isolated from Mount Rittmann (Antarctica).</title>
        <authorList>
            <person name="Poli A."/>
            <person name="Esposito E."/>
            <person name="Lama L."/>
            <person name="Orlando P."/>
            <person name="Nicolaus G."/>
            <person name="de Appolonia F."/>
            <person name="Gambacorta A."/>
            <person name="Nicolaus B."/>
        </authorList>
    </citation>
    <scope>NUCLEOTIDE SEQUENCE [LARGE SCALE GENOMIC DNA]</scope>
    <source>
        <strain evidence="2 3">DSM 15939</strain>
    </source>
</reference>
<evidence type="ECO:0000313" key="3">
    <source>
        <dbReference type="Proteomes" id="UP000076865"/>
    </source>
</evidence>
<evidence type="ECO:0000313" key="2">
    <source>
        <dbReference type="EMBL" id="ANB59528.1"/>
    </source>
</evidence>
<sequence>MTKKTKKDGGTKQKGKHKPTHKTSGSANGQNGYH</sequence>
<keyword evidence="3" id="KW-1185">Reference proteome</keyword>
<protein>
    <submittedName>
        <fullName evidence="2">Uncharacterized protein</fullName>
    </submittedName>
</protein>
<dbReference type="Proteomes" id="UP000076865">
    <property type="component" value="Chromosome"/>
</dbReference>
<evidence type="ECO:0000256" key="1">
    <source>
        <dbReference type="SAM" id="MobiDB-lite"/>
    </source>
</evidence>
<gene>
    <name evidence="2" type="ORF">GFC30_838</name>
</gene>
<proteinExistence type="predicted"/>
<accession>A0A167T6J2</accession>
<dbReference type="EMBL" id="CP015438">
    <property type="protein sequence ID" value="ANB59528.1"/>
    <property type="molecule type" value="Genomic_DNA"/>
</dbReference>
<dbReference type="AlphaFoldDB" id="A0A167T6J2"/>
<name>A0A167T6J2_9BACL</name>
<dbReference type="KEGG" id="aamy:GFC30_838"/>